<protein>
    <submittedName>
        <fullName evidence="2">PKD domain-containing protein</fullName>
    </submittedName>
</protein>
<feature type="domain" description="PKD" evidence="1">
    <location>
        <begin position="1184"/>
        <end position="1221"/>
    </location>
</feature>
<comment type="caution">
    <text evidence="2">The sequence shown here is derived from an EMBL/GenBank/DDBJ whole genome shotgun (WGS) entry which is preliminary data.</text>
</comment>
<dbReference type="InterPro" id="IPR013783">
    <property type="entry name" value="Ig-like_fold"/>
</dbReference>
<accession>A0A4S8HZL7</accession>
<dbReference type="RefSeq" id="WP_136575333.1">
    <property type="nucleotide sequence ID" value="NZ_STFF01000001.1"/>
</dbReference>
<dbReference type="Pfam" id="PF19081">
    <property type="entry name" value="Ig_7"/>
    <property type="match status" value="1"/>
</dbReference>
<dbReference type="InterPro" id="IPR000601">
    <property type="entry name" value="PKD_dom"/>
</dbReference>
<dbReference type="PROSITE" id="PS50093">
    <property type="entry name" value="PKD"/>
    <property type="match status" value="8"/>
</dbReference>
<dbReference type="Pfam" id="PF18911">
    <property type="entry name" value="PKD_4"/>
    <property type="match status" value="3"/>
</dbReference>
<feature type="domain" description="PKD" evidence="1">
    <location>
        <begin position="1503"/>
        <end position="1569"/>
    </location>
</feature>
<evidence type="ECO:0000259" key="1">
    <source>
        <dbReference type="PROSITE" id="PS50093"/>
    </source>
</evidence>
<gene>
    <name evidence="2" type="ORF">FAM09_01630</name>
</gene>
<dbReference type="InterPro" id="IPR022409">
    <property type="entry name" value="PKD/Chitinase_dom"/>
</dbReference>
<feature type="domain" description="PKD" evidence="1">
    <location>
        <begin position="118"/>
        <end position="170"/>
    </location>
</feature>
<evidence type="ECO:0000313" key="3">
    <source>
        <dbReference type="Proteomes" id="UP000306918"/>
    </source>
</evidence>
<feature type="domain" description="PKD" evidence="1">
    <location>
        <begin position="1066"/>
        <end position="1118"/>
    </location>
</feature>
<dbReference type="InterPro" id="IPR035986">
    <property type="entry name" value="PKD_dom_sf"/>
</dbReference>
<keyword evidence="3" id="KW-1185">Reference proteome</keyword>
<name>A0A4S8HZL7_9BACT</name>
<dbReference type="Proteomes" id="UP000306918">
    <property type="component" value="Unassembled WGS sequence"/>
</dbReference>
<dbReference type="Gene3D" id="2.60.40.10">
    <property type="entry name" value="Immunoglobulins"/>
    <property type="match status" value="9"/>
</dbReference>
<feature type="domain" description="PKD" evidence="1">
    <location>
        <begin position="1256"/>
        <end position="1295"/>
    </location>
</feature>
<dbReference type="SUPFAM" id="SSF49299">
    <property type="entry name" value="PKD domain"/>
    <property type="match status" value="9"/>
</dbReference>
<feature type="domain" description="PKD" evidence="1">
    <location>
        <begin position="670"/>
        <end position="729"/>
    </location>
</feature>
<feature type="domain" description="PKD" evidence="1">
    <location>
        <begin position="587"/>
        <end position="617"/>
    </location>
</feature>
<evidence type="ECO:0000313" key="2">
    <source>
        <dbReference type="EMBL" id="THU40841.1"/>
    </source>
</evidence>
<proteinExistence type="predicted"/>
<dbReference type="SMART" id="SM00089">
    <property type="entry name" value="PKD"/>
    <property type="match status" value="9"/>
</dbReference>
<organism evidence="2 3">
    <name type="scientific">Niastella caeni</name>
    <dbReference type="NCBI Taxonomy" id="2569763"/>
    <lineage>
        <taxon>Bacteria</taxon>
        <taxon>Pseudomonadati</taxon>
        <taxon>Bacteroidota</taxon>
        <taxon>Chitinophagia</taxon>
        <taxon>Chitinophagales</taxon>
        <taxon>Chitinophagaceae</taxon>
        <taxon>Niastella</taxon>
    </lineage>
</organism>
<dbReference type="CDD" id="cd00146">
    <property type="entry name" value="PKD"/>
    <property type="match status" value="4"/>
</dbReference>
<feature type="domain" description="PKD" evidence="1">
    <location>
        <begin position="1322"/>
        <end position="1389"/>
    </location>
</feature>
<dbReference type="OrthoDB" id="7794186at2"/>
<dbReference type="InterPro" id="IPR044023">
    <property type="entry name" value="Ig_7"/>
</dbReference>
<reference evidence="2 3" key="1">
    <citation type="submission" date="2019-04" db="EMBL/GenBank/DDBJ databases">
        <title>Niastella caeni sp. nov., isolated from activated sludge.</title>
        <authorList>
            <person name="Sheng M."/>
        </authorList>
    </citation>
    <scope>NUCLEOTIDE SEQUENCE [LARGE SCALE GENOMIC DNA]</scope>
    <source>
        <strain evidence="2 3">HX-2-15</strain>
    </source>
</reference>
<sequence>MRQTSKPSVFFLLLLPLLYALPAFTQVVPGIRANGQVVNHGDTVRICEGNNLIYQSSAQGSMNISWQFTGGSITTATGLGPFIVNYPTAGFYTTNQLITGGNMADSMFIVVHVSNSRPTAGFNFTPNNVCGNINIQFTNNSSGAGLSYYWNFGDGSTSTLANPTHQFLQAIGMPGTITYPVKLVVTNLFGCKDSITQTVTVNKVPDAEVGNADLSITYGTFNGIPTFKRCSNIPSYIFSFINQSTTTAINSSYTISWGDGTPDTTFTTWSTGSIIKHLFPLGSSTMTVSVTGADGCVGIKKYIVFLGSTPAGGLASLGNTDVCASDSLRFAINNISANPPGTLYTFLINDGSAAQVFQHPPPSIAAHFFSQGSCSFASSSGNNIFNNAFGAYLTIENPCGTTSPSVVPIYVSGKPRASIHVSPSETVCTNTNVAIISTSAYGSVITPTGGTGSTCTNSGKQVWTISPATGYTITSGITGSLNGSSSNGLLWTNGSNFLNVNFNTTGTYTVKLYVFNDKCGLDSTVKVICVRNAPDAQFTMSSKSSCGAGSAVFTNASPSNGCQGDKYTWKVTYSDPLGCSTGQPPAWQFINGSTLNTPSPEIQFNVPGRYVIQLTVTAIDAGLACPESFKEDTFYVKGLPKAAINPINAVCISNGLTPSATASTCYSPGPVGYQWTFTNGTPASSNLLNPGTIQYASIGTHAVQLKVIDSSCNTSAIVNTTVTITDKPVANAGNDTAICGRTTIAIGSPGVNGVTYQWSPATGLSNAASANPLLTLDYTGAAADTTYGFKLTASIGANCASEDSIYITIKRRPVVTITTTAATICIGNSTRLEAGGATVYTWWPTASLSSIATDTMLATPTATTRYYVAGSLANGCADTANVPIIVNPDAKAQFTATGTTKCAPVNLDSVIKTIPFPQGNSLYTWYANGAQIGSNTTGAFPSYPISGQAQTVVIKLVTASTYGCKADSMNMTFHTVPGVTAGFTKNQAKGCGPLTVTFTNTSSQLNGIQFFWSFGNGTTSNVTSPSPVTFNNNPAFRDTTYYITLKAFNGCDTSYHRDSVLVYADAKARFTVDTTKGCSPFDVTITNKSAGNNFAYYWDFGDGFKDTTTSNNTFVHIYRTGVISTFDLRLIAENQCRRDTQTISLLVLPNNIDAQVSVNGNQLEGCAPHTTIFNNSSTGASQLTWNFGDGSPLAKTPNVQNTVSHTYTNGGIYTVTIKLENECTDTVIYRQVTVHNKPIAGFNLKNDIICAGNNVFTTSTAQNATGYDWLWGDGQTSPSSTNTHTYAAASTYTIRQVAKKLNNSGMVCTDTASRVLVVNNKIPPQISIRPGKACIPYTMQTTATGAANAKRIEWTFYDSAQTPNTFKGTGTSAAHIYNKPGTYWVKLVVHTTDECADSTTYSFEVHNTPVVQYTPANNSTCNHDTTISFKANIRYTGTDEVHLKWFINNDLEGMDSPFNYRFLAPVQSTTPAVFTIRVLAENEAGCGDTTAGGTLVIQPLPNPAIALSPSSILQQPDYTFTFWDEMPTNPNKIYTWDMGDRTRQQRSGQKITYQYADTGLYKVQVLVQDYGTGCSGYDTVQVRILYIPGYLYVPSAICPGCSNHSLRQFLPMGKGLSHYRLRIFNSWGQKVFETSRLDNNGSPSEPWDGRYNGQPLQQDSYGWQIEARYINGTEWKGMQYPGSDKPVKAGFITIVK</sequence>
<dbReference type="EMBL" id="STFF01000001">
    <property type="protein sequence ID" value="THU40841.1"/>
    <property type="molecule type" value="Genomic_DNA"/>
</dbReference>